<comment type="caution">
    <text evidence="2">The sequence shown here is derived from an EMBL/GenBank/DDBJ whole genome shotgun (WGS) entry which is preliminary data.</text>
</comment>
<dbReference type="EMBL" id="BLXT01000977">
    <property type="protein sequence ID" value="GFN82361.1"/>
    <property type="molecule type" value="Genomic_DNA"/>
</dbReference>
<evidence type="ECO:0000313" key="3">
    <source>
        <dbReference type="Proteomes" id="UP000735302"/>
    </source>
</evidence>
<gene>
    <name evidence="2" type="ORF">PoB_000886700</name>
</gene>
<evidence type="ECO:0000256" key="1">
    <source>
        <dbReference type="SAM" id="MobiDB-lite"/>
    </source>
</evidence>
<dbReference type="AlphaFoldDB" id="A0AAV3YJ10"/>
<feature type="region of interest" description="Disordered" evidence="1">
    <location>
        <begin position="47"/>
        <end position="81"/>
    </location>
</feature>
<reference evidence="2 3" key="1">
    <citation type="journal article" date="2021" name="Elife">
        <title>Chloroplast acquisition without the gene transfer in kleptoplastic sea slugs, Plakobranchus ocellatus.</title>
        <authorList>
            <person name="Maeda T."/>
            <person name="Takahashi S."/>
            <person name="Yoshida T."/>
            <person name="Shimamura S."/>
            <person name="Takaki Y."/>
            <person name="Nagai Y."/>
            <person name="Toyoda A."/>
            <person name="Suzuki Y."/>
            <person name="Arimoto A."/>
            <person name="Ishii H."/>
            <person name="Satoh N."/>
            <person name="Nishiyama T."/>
            <person name="Hasebe M."/>
            <person name="Maruyama T."/>
            <person name="Minagawa J."/>
            <person name="Obokata J."/>
            <person name="Shigenobu S."/>
        </authorList>
    </citation>
    <scope>NUCLEOTIDE SEQUENCE [LARGE SCALE GENOMIC DNA]</scope>
</reference>
<dbReference type="Proteomes" id="UP000735302">
    <property type="component" value="Unassembled WGS sequence"/>
</dbReference>
<accession>A0AAV3YJ10</accession>
<evidence type="ECO:0000313" key="2">
    <source>
        <dbReference type="EMBL" id="GFN82361.1"/>
    </source>
</evidence>
<proteinExistence type="predicted"/>
<sequence>MLRVILAVGRGKNNLIMTPNVLVNVARLRYGHLRLSGPHKARALVAGSNARQRNHCKSKGRVRQPAGHPHPEERRKVWADI</sequence>
<feature type="compositionally biased region" description="Basic residues" evidence="1">
    <location>
        <begin position="52"/>
        <end position="62"/>
    </location>
</feature>
<organism evidence="2 3">
    <name type="scientific">Plakobranchus ocellatus</name>
    <dbReference type="NCBI Taxonomy" id="259542"/>
    <lineage>
        <taxon>Eukaryota</taxon>
        <taxon>Metazoa</taxon>
        <taxon>Spiralia</taxon>
        <taxon>Lophotrochozoa</taxon>
        <taxon>Mollusca</taxon>
        <taxon>Gastropoda</taxon>
        <taxon>Heterobranchia</taxon>
        <taxon>Euthyneura</taxon>
        <taxon>Panpulmonata</taxon>
        <taxon>Sacoglossa</taxon>
        <taxon>Placobranchoidea</taxon>
        <taxon>Plakobranchidae</taxon>
        <taxon>Plakobranchus</taxon>
    </lineage>
</organism>
<name>A0AAV3YJ10_9GAST</name>
<protein>
    <submittedName>
        <fullName evidence="2">Uncharacterized protein</fullName>
    </submittedName>
</protein>
<feature type="compositionally biased region" description="Basic and acidic residues" evidence="1">
    <location>
        <begin position="69"/>
        <end position="81"/>
    </location>
</feature>
<keyword evidence="3" id="KW-1185">Reference proteome</keyword>